<dbReference type="EMBL" id="JACGWK010000004">
    <property type="protein sequence ID" value="KAL0359834.1"/>
    <property type="molecule type" value="Genomic_DNA"/>
</dbReference>
<evidence type="ECO:0000259" key="2">
    <source>
        <dbReference type="Pfam" id="PF03732"/>
    </source>
</evidence>
<evidence type="ECO:0000256" key="1">
    <source>
        <dbReference type="SAM" id="MobiDB-lite"/>
    </source>
</evidence>
<organism evidence="3">
    <name type="scientific">Sesamum angustifolium</name>
    <dbReference type="NCBI Taxonomy" id="2727405"/>
    <lineage>
        <taxon>Eukaryota</taxon>
        <taxon>Viridiplantae</taxon>
        <taxon>Streptophyta</taxon>
        <taxon>Embryophyta</taxon>
        <taxon>Tracheophyta</taxon>
        <taxon>Spermatophyta</taxon>
        <taxon>Magnoliopsida</taxon>
        <taxon>eudicotyledons</taxon>
        <taxon>Gunneridae</taxon>
        <taxon>Pentapetalae</taxon>
        <taxon>asterids</taxon>
        <taxon>lamiids</taxon>
        <taxon>Lamiales</taxon>
        <taxon>Pedaliaceae</taxon>
        <taxon>Sesamum</taxon>
    </lineage>
</organism>
<name>A0AAW2PWH8_9LAMI</name>
<dbReference type="Pfam" id="PF03732">
    <property type="entry name" value="Retrotrans_gag"/>
    <property type="match status" value="1"/>
</dbReference>
<evidence type="ECO:0000313" key="3">
    <source>
        <dbReference type="EMBL" id="KAL0359834.1"/>
    </source>
</evidence>
<gene>
    <name evidence="3" type="ORF">Sangu_0832800</name>
</gene>
<dbReference type="PANTHER" id="PTHR33240">
    <property type="entry name" value="OS08G0508500 PROTEIN"/>
    <property type="match status" value="1"/>
</dbReference>
<accession>A0AAW2PWH8</accession>
<dbReference type="AlphaFoldDB" id="A0AAW2PWH8"/>
<dbReference type="PANTHER" id="PTHR33240:SF8">
    <property type="entry name" value="OS03G0439900 PROTEIN"/>
    <property type="match status" value="1"/>
</dbReference>
<sequence length="295" mass="32758">MADELFANCRTPAIAEYDDTTDPQEYLSCFENAALLHSSQKLQKTELSLFAIRQKNNESLKEYLQRFNIVALKVSFATQEVKASAFSQGLLDRDFFKSIAKKPVSKFGALVARTAKYINMDDAQAAKKESRGEKRKETKEGLKVGSGDRVEPSGLPRKGVIQMIVGDPVGVDSHHVRKTEVRKADEVTIKEVLDVEAIDDTPLIQFGRAERSGPKNSHNDTLVITTMLSNYEVGRIFINSGSSVDILFGKAYDQMQLGDIPLERVDTSLYSFIGEVVHPRGMISLPLTLETGPTR</sequence>
<comment type="caution">
    <text evidence="3">The sequence shown here is derived from an EMBL/GenBank/DDBJ whole genome shotgun (WGS) entry which is preliminary data.</text>
</comment>
<proteinExistence type="predicted"/>
<protein>
    <recommendedName>
        <fullName evidence="2">Retrotransposon gag domain-containing protein</fullName>
    </recommendedName>
</protein>
<reference evidence="3" key="1">
    <citation type="submission" date="2020-06" db="EMBL/GenBank/DDBJ databases">
        <authorList>
            <person name="Li T."/>
            <person name="Hu X."/>
            <person name="Zhang T."/>
            <person name="Song X."/>
            <person name="Zhang H."/>
            <person name="Dai N."/>
            <person name="Sheng W."/>
            <person name="Hou X."/>
            <person name="Wei L."/>
        </authorList>
    </citation>
    <scope>NUCLEOTIDE SEQUENCE</scope>
    <source>
        <strain evidence="3">G01</strain>
        <tissue evidence="3">Leaf</tissue>
    </source>
</reference>
<reference evidence="3" key="2">
    <citation type="journal article" date="2024" name="Plant">
        <title>Genomic evolution and insights into agronomic trait innovations of Sesamum species.</title>
        <authorList>
            <person name="Miao H."/>
            <person name="Wang L."/>
            <person name="Qu L."/>
            <person name="Liu H."/>
            <person name="Sun Y."/>
            <person name="Le M."/>
            <person name="Wang Q."/>
            <person name="Wei S."/>
            <person name="Zheng Y."/>
            <person name="Lin W."/>
            <person name="Duan Y."/>
            <person name="Cao H."/>
            <person name="Xiong S."/>
            <person name="Wang X."/>
            <person name="Wei L."/>
            <person name="Li C."/>
            <person name="Ma Q."/>
            <person name="Ju M."/>
            <person name="Zhao R."/>
            <person name="Li G."/>
            <person name="Mu C."/>
            <person name="Tian Q."/>
            <person name="Mei H."/>
            <person name="Zhang T."/>
            <person name="Gao T."/>
            <person name="Zhang H."/>
        </authorList>
    </citation>
    <scope>NUCLEOTIDE SEQUENCE</scope>
    <source>
        <strain evidence="3">G01</strain>
    </source>
</reference>
<feature type="compositionally biased region" description="Basic and acidic residues" evidence="1">
    <location>
        <begin position="124"/>
        <end position="149"/>
    </location>
</feature>
<feature type="region of interest" description="Disordered" evidence="1">
    <location>
        <begin position="123"/>
        <end position="149"/>
    </location>
</feature>
<dbReference type="InterPro" id="IPR005162">
    <property type="entry name" value="Retrotrans_gag_dom"/>
</dbReference>
<feature type="domain" description="Retrotransposon gag" evidence="2">
    <location>
        <begin position="40"/>
        <end position="91"/>
    </location>
</feature>